<name>A0AAE0FRE1_9CHLO</name>
<dbReference type="PROSITE" id="PS50059">
    <property type="entry name" value="FKBP_PPIASE"/>
    <property type="match status" value="1"/>
</dbReference>
<dbReference type="GO" id="GO:0003755">
    <property type="term" value="F:peptidyl-prolyl cis-trans isomerase activity"/>
    <property type="evidence" value="ECO:0007669"/>
    <property type="project" value="UniProtKB-KW"/>
</dbReference>
<evidence type="ECO:0000313" key="4">
    <source>
        <dbReference type="Proteomes" id="UP001190700"/>
    </source>
</evidence>
<evidence type="ECO:0000313" key="3">
    <source>
        <dbReference type="EMBL" id="KAK3264387.1"/>
    </source>
</evidence>
<dbReference type="Gene3D" id="3.10.50.40">
    <property type="match status" value="1"/>
</dbReference>
<dbReference type="AlphaFoldDB" id="A0AAE0FRE1"/>
<evidence type="ECO:0000256" key="1">
    <source>
        <dbReference type="PROSITE-ProRule" id="PRU00277"/>
    </source>
</evidence>
<comment type="catalytic activity">
    <reaction evidence="1">
        <text>[protein]-peptidylproline (omega=180) = [protein]-peptidylproline (omega=0)</text>
        <dbReference type="Rhea" id="RHEA:16237"/>
        <dbReference type="Rhea" id="RHEA-COMP:10747"/>
        <dbReference type="Rhea" id="RHEA-COMP:10748"/>
        <dbReference type="ChEBI" id="CHEBI:83833"/>
        <dbReference type="ChEBI" id="CHEBI:83834"/>
        <dbReference type="EC" id="5.2.1.8"/>
    </reaction>
</comment>
<dbReference type="EC" id="5.2.1.8" evidence="1"/>
<dbReference type="Proteomes" id="UP001190700">
    <property type="component" value="Unassembled WGS sequence"/>
</dbReference>
<sequence>MMLLPDHCSRRVVAGALAVSFLPVYSSDCKAEDSPKTPPKTPLTNLENGLRVLVINEGQGDRPEDGAKVEINYKARLAAKQGWQFDNTYSNTDRFGEPIPFKFEVGDPGVIVGLSEAVRLMRVGGTIRVVIPTYLGYQDRTQAPIPREFSNRQRLYSTIFNPTRLANGEGDTLGILIFDIDLLAIR</sequence>
<comment type="caution">
    <text evidence="3">The sequence shown here is derived from an EMBL/GenBank/DDBJ whole genome shotgun (WGS) entry which is preliminary data.</text>
</comment>
<keyword evidence="1" id="KW-0413">Isomerase</keyword>
<protein>
    <recommendedName>
        <fullName evidence="1">peptidylprolyl isomerase</fullName>
        <ecNumber evidence="1">5.2.1.8</ecNumber>
    </recommendedName>
</protein>
<accession>A0AAE0FRE1</accession>
<dbReference type="PANTHER" id="PTHR47860:SF1">
    <property type="entry name" value="PEPTIDYL-PROLYL CIS-TRANS ISOMERASE FKBP17-1, CHLOROPLASTIC"/>
    <property type="match status" value="1"/>
</dbReference>
<feature type="domain" description="PPIase FKBP-type" evidence="2">
    <location>
        <begin position="66"/>
        <end position="186"/>
    </location>
</feature>
<dbReference type="InterPro" id="IPR046357">
    <property type="entry name" value="PPIase_dom_sf"/>
</dbReference>
<dbReference type="Pfam" id="PF00254">
    <property type="entry name" value="FKBP_C"/>
    <property type="match status" value="1"/>
</dbReference>
<keyword evidence="1" id="KW-0697">Rotamase</keyword>
<keyword evidence="4" id="KW-1185">Reference proteome</keyword>
<gene>
    <name evidence="3" type="ORF">CYMTET_26871</name>
</gene>
<proteinExistence type="predicted"/>
<dbReference type="EMBL" id="LGRX02014587">
    <property type="protein sequence ID" value="KAK3264387.1"/>
    <property type="molecule type" value="Genomic_DNA"/>
</dbReference>
<evidence type="ECO:0000259" key="2">
    <source>
        <dbReference type="PROSITE" id="PS50059"/>
    </source>
</evidence>
<dbReference type="SUPFAM" id="SSF54534">
    <property type="entry name" value="FKBP-like"/>
    <property type="match status" value="1"/>
</dbReference>
<dbReference type="InterPro" id="IPR044197">
    <property type="entry name" value="FKBP17-1-like"/>
</dbReference>
<dbReference type="InterPro" id="IPR001179">
    <property type="entry name" value="PPIase_FKBP_dom"/>
</dbReference>
<organism evidence="3 4">
    <name type="scientific">Cymbomonas tetramitiformis</name>
    <dbReference type="NCBI Taxonomy" id="36881"/>
    <lineage>
        <taxon>Eukaryota</taxon>
        <taxon>Viridiplantae</taxon>
        <taxon>Chlorophyta</taxon>
        <taxon>Pyramimonadophyceae</taxon>
        <taxon>Pyramimonadales</taxon>
        <taxon>Pyramimonadaceae</taxon>
        <taxon>Cymbomonas</taxon>
    </lineage>
</organism>
<dbReference type="PANTHER" id="PTHR47860">
    <property type="entry name" value="PEPTIDYL-PROLYL CIS-TRANS ISOMERASE FKBP17-1, CHLOROPLASTIC"/>
    <property type="match status" value="1"/>
</dbReference>
<reference evidence="3 4" key="1">
    <citation type="journal article" date="2015" name="Genome Biol. Evol.">
        <title>Comparative Genomics of a Bacterivorous Green Alga Reveals Evolutionary Causalities and Consequences of Phago-Mixotrophic Mode of Nutrition.</title>
        <authorList>
            <person name="Burns J.A."/>
            <person name="Paasch A."/>
            <person name="Narechania A."/>
            <person name="Kim E."/>
        </authorList>
    </citation>
    <scope>NUCLEOTIDE SEQUENCE [LARGE SCALE GENOMIC DNA]</scope>
    <source>
        <strain evidence="3 4">PLY_AMNH</strain>
    </source>
</reference>